<reference evidence="2 3" key="1">
    <citation type="journal article" date="2012" name="J. Bacteriol.">
        <title>Genome Sequence of the Filamentous Bacterium Fibrisoma limi BUZ 3T.</title>
        <authorList>
            <person name="Filippini M."/>
            <person name="Qi W."/>
            <person name="Jaenicke S."/>
            <person name="Goesmann A."/>
            <person name="Smits T.H."/>
            <person name="Bagheri H.C."/>
        </authorList>
    </citation>
    <scope>NUCLEOTIDE SEQUENCE [LARGE SCALE GENOMIC DNA]</scope>
    <source>
        <strain evidence="3">BUZ 3T</strain>
    </source>
</reference>
<dbReference type="Proteomes" id="UP000009309">
    <property type="component" value="Unassembled WGS sequence"/>
</dbReference>
<dbReference type="SUPFAM" id="SSF52980">
    <property type="entry name" value="Restriction endonuclease-like"/>
    <property type="match status" value="1"/>
</dbReference>
<organism evidence="2 3">
    <name type="scientific">Fibrisoma limi BUZ 3</name>
    <dbReference type="NCBI Taxonomy" id="1185876"/>
    <lineage>
        <taxon>Bacteria</taxon>
        <taxon>Pseudomonadati</taxon>
        <taxon>Bacteroidota</taxon>
        <taxon>Cytophagia</taxon>
        <taxon>Cytophagales</taxon>
        <taxon>Spirosomataceae</taxon>
        <taxon>Fibrisoma</taxon>
    </lineage>
</organism>
<dbReference type="Pfam" id="PF04471">
    <property type="entry name" value="Mrr_cat"/>
    <property type="match status" value="1"/>
</dbReference>
<dbReference type="OrthoDB" id="966110at2"/>
<dbReference type="InterPro" id="IPR007560">
    <property type="entry name" value="Restrct_endonuc_IV_Mrr"/>
</dbReference>
<name>I2GMJ9_9BACT</name>
<feature type="domain" description="Restriction endonuclease type IV Mrr" evidence="1">
    <location>
        <begin position="40"/>
        <end position="121"/>
    </location>
</feature>
<evidence type="ECO:0000259" key="1">
    <source>
        <dbReference type="Pfam" id="PF04471"/>
    </source>
</evidence>
<dbReference type="GO" id="GO:0004519">
    <property type="term" value="F:endonuclease activity"/>
    <property type="evidence" value="ECO:0007669"/>
    <property type="project" value="InterPro"/>
</dbReference>
<dbReference type="EMBL" id="CAIT01000009">
    <property type="protein sequence ID" value="CCH55127.1"/>
    <property type="molecule type" value="Genomic_DNA"/>
</dbReference>
<evidence type="ECO:0000313" key="3">
    <source>
        <dbReference type="Proteomes" id="UP000009309"/>
    </source>
</evidence>
<keyword evidence="3" id="KW-1185">Reference proteome</keyword>
<dbReference type="GO" id="GO:0009307">
    <property type="term" value="P:DNA restriction-modification system"/>
    <property type="evidence" value="ECO:0007669"/>
    <property type="project" value="InterPro"/>
</dbReference>
<protein>
    <recommendedName>
        <fullName evidence="1">Restriction endonuclease type IV Mrr domain-containing protein</fullName>
    </recommendedName>
</protein>
<dbReference type="InterPro" id="IPR011335">
    <property type="entry name" value="Restrct_endonuc-II-like"/>
</dbReference>
<gene>
    <name evidence="2" type="ORF">BN8_04363</name>
</gene>
<dbReference type="AlphaFoldDB" id="I2GMJ9"/>
<comment type="caution">
    <text evidence="2">The sequence shown here is derived from an EMBL/GenBank/DDBJ whole genome shotgun (WGS) entry which is preliminary data.</text>
</comment>
<sequence length="337" mass="38015">MAKLKSGRPFEKMVALIQEAYRDLPHTKIYTNHLVKDRLGKNREFDVFIVTKVNGYDFRIAIECKDYVGPVPVEKIEAFNSKCSTVSNINKKVLISSNGFQSGAIENAAHFDIELQTLSTIKNVVLPDKEGNQTGYIGLRFEILDYTITVNNNFLGEIDIPKKAVNENSTLAISDDTPVPTLQFLNQQIEKLGIRREILESLQKEATRRGVLLFQQEITITDTYILSPFDRPINIYIAGKKSSVAKIKVLIKVTCRPRSKDSEEVEVRSHSDVLDSKKGELLTVKFDETETQFYYEQLDEDGRYLGTVAVDSGNSTKLSSKFTIDTRTGKFIDPNGT</sequence>
<dbReference type="RefSeq" id="WP_009283697.1">
    <property type="nucleotide sequence ID" value="NZ_CAIT01000009.1"/>
</dbReference>
<evidence type="ECO:0000313" key="2">
    <source>
        <dbReference type="EMBL" id="CCH55127.1"/>
    </source>
</evidence>
<proteinExistence type="predicted"/>
<dbReference type="GO" id="GO:0003677">
    <property type="term" value="F:DNA binding"/>
    <property type="evidence" value="ECO:0007669"/>
    <property type="project" value="InterPro"/>
</dbReference>
<accession>I2GMJ9</accession>